<dbReference type="AlphaFoldDB" id="A0A5C1QNY0"/>
<dbReference type="RefSeq" id="WP_149486771.1">
    <property type="nucleotide sequence ID" value="NZ_CP036150.1"/>
</dbReference>
<dbReference type="InterPro" id="IPR015797">
    <property type="entry name" value="NUDIX_hydrolase-like_dom_sf"/>
</dbReference>
<protein>
    <submittedName>
        <fullName evidence="2">NUDIX domain-containing protein</fullName>
    </submittedName>
</protein>
<dbReference type="Gene3D" id="3.90.79.10">
    <property type="entry name" value="Nucleoside Triphosphate Pyrophosphohydrolase"/>
    <property type="match status" value="1"/>
</dbReference>
<organism evidence="2 3">
    <name type="scientific">Oceanispirochaeta crateris</name>
    <dbReference type="NCBI Taxonomy" id="2518645"/>
    <lineage>
        <taxon>Bacteria</taxon>
        <taxon>Pseudomonadati</taxon>
        <taxon>Spirochaetota</taxon>
        <taxon>Spirochaetia</taxon>
        <taxon>Spirochaetales</taxon>
        <taxon>Spirochaetaceae</taxon>
        <taxon>Oceanispirochaeta</taxon>
    </lineage>
</organism>
<dbReference type="CDD" id="cd03674">
    <property type="entry name" value="NUDIX_Hydrolase"/>
    <property type="match status" value="1"/>
</dbReference>
<evidence type="ECO:0000259" key="1">
    <source>
        <dbReference type="PROSITE" id="PS51462"/>
    </source>
</evidence>
<dbReference type="SUPFAM" id="SSF55811">
    <property type="entry name" value="Nudix"/>
    <property type="match status" value="1"/>
</dbReference>
<evidence type="ECO:0000313" key="2">
    <source>
        <dbReference type="EMBL" id="QEN08690.1"/>
    </source>
</evidence>
<sequence>MKKMELAYEIETMLNVYLKSYKDEQDSVSLFKLFLRGDPSLTKAQRAGHFTGSAWIVNQNRELALMTHHAKLDKWFQLGGHAEEGESPLDASYREAKEESGLKSVQFLHKNIYDIDAHLIPEHKGQAEHFHFDIRFLFTADSNESLSISKESKDLKWVPIEDVSMLNNSDSICRMVEKMKYFEAFYPKT</sequence>
<dbReference type="PROSITE" id="PS51462">
    <property type="entry name" value="NUDIX"/>
    <property type="match status" value="1"/>
</dbReference>
<dbReference type="Pfam" id="PF00293">
    <property type="entry name" value="NUDIX"/>
    <property type="match status" value="1"/>
</dbReference>
<dbReference type="EMBL" id="CP036150">
    <property type="protein sequence ID" value="QEN08690.1"/>
    <property type="molecule type" value="Genomic_DNA"/>
</dbReference>
<dbReference type="Proteomes" id="UP000324209">
    <property type="component" value="Chromosome"/>
</dbReference>
<reference evidence="2 3" key="1">
    <citation type="submission" date="2019-02" db="EMBL/GenBank/DDBJ databases">
        <title>Complete Genome Sequence and Methylome Analysis of free living Spirochaetas.</title>
        <authorList>
            <person name="Fomenkov A."/>
            <person name="Dubinina G."/>
            <person name="Leshcheva N."/>
            <person name="Mikheeva N."/>
            <person name="Grabovich M."/>
            <person name="Vincze T."/>
            <person name="Roberts R.J."/>
        </authorList>
    </citation>
    <scope>NUCLEOTIDE SEQUENCE [LARGE SCALE GENOMIC DNA]</scope>
    <source>
        <strain evidence="2 3">K2</strain>
    </source>
</reference>
<proteinExistence type="predicted"/>
<evidence type="ECO:0000313" key="3">
    <source>
        <dbReference type="Proteomes" id="UP000324209"/>
    </source>
</evidence>
<dbReference type="InterPro" id="IPR000086">
    <property type="entry name" value="NUDIX_hydrolase_dom"/>
</dbReference>
<dbReference type="PANTHER" id="PTHR43736:SF1">
    <property type="entry name" value="DIHYDRONEOPTERIN TRIPHOSPHATE DIPHOSPHATASE"/>
    <property type="match status" value="1"/>
</dbReference>
<feature type="domain" description="Nudix hydrolase" evidence="1">
    <location>
        <begin position="47"/>
        <end position="181"/>
    </location>
</feature>
<accession>A0A5C1QNY0</accession>
<gene>
    <name evidence="2" type="ORF">EXM22_12080</name>
</gene>
<name>A0A5C1QNY0_9SPIO</name>
<dbReference type="PANTHER" id="PTHR43736">
    <property type="entry name" value="ADP-RIBOSE PYROPHOSPHATASE"/>
    <property type="match status" value="1"/>
</dbReference>
<keyword evidence="3" id="KW-1185">Reference proteome</keyword>
<dbReference type="OrthoDB" id="9787476at2"/>
<dbReference type="KEGG" id="ock:EXM22_12080"/>